<feature type="region of interest" description="Disordered" evidence="3">
    <location>
        <begin position="713"/>
        <end position="759"/>
    </location>
</feature>
<dbReference type="AlphaFoldDB" id="A0AAV0LVM2"/>
<dbReference type="InterPro" id="IPR019489">
    <property type="entry name" value="Clp_ATPase_C"/>
</dbReference>
<evidence type="ECO:0000256" key="4">
    <source>
        <dbReference type="SAM" id="SignalP"/>
    </source>
</evidence>
<feature type="signal peptide" evidence="4">
    <location>
        <begin position="1"/>
        <end position="36"/>
    </location>
</feature>
<evidence type="ECO:0000259" key="5">
    <source>
        <dbReference type="SMART" id="SM01086"/>
    </source>
</evidence>
<dbReference type="InterPro" id="IPR003959">
    <property type="entry name" value="ATPase_AAA_core"/>
</dbReference>
<evidence type="ECO:0000256" key="2">
    <source>
        <dbReference type="ARBA" id="ARBA00022840"/>
    </source>
</evidence>
<dbReference type="EMBL" id="CAMGYJ010000006">
    <property type="protein sequence ID" value="CAI0438518.1"/>
    <property type="molecule type" value="Genomic_DNA"/>
</dbReference>
<feature type="chain" id="PRO_5043740297" description="Clp ATPase C-terminal domain-containing protein" evidence="4">
    <location>
        <begin position="37"/>
        <end position="759"/>
    </location>
</feature>
<dbReference type="Pfam" id="PF10431">
    <property type="entry name" value="ClpB_D2-small"/>
    <property type="match status" value="1"/>
</dbReference>
<feature type="compositionally biased region" description="Basic and acidic residues" evidence="3">
    <location>
        <begin position="726"/>
        <end position="739"/>
    </location>
</feature>
<name>A0AAV0LVM2_9ROSI</name>
<keyword evidence="2" id="KW-0067">ATP-binding</keyword>
<reference evidence="6" key="1">
    <citation type="submission" date="2022-08" db="EMBL/GenBank/DDBJ databases">
        <authorList>
            <person name="Gutierrez-Valencia J."/>
        </authorList>
    </citation>
    <scope>NUCLEOTIDE SEQUENCE</scope>
</reference>
<dbReference type="Pfam" id="PF07724">
    <property type="entry name" value="AAA_2"/>
    <property type="match status" value="1"/>
</dbReference>
<keyword evidence="4" id="KW-0732">Signal</keyword>
<evidence type="ECO:0000313" key="7">
    <source>
        <dbReference type="Proteomes" id="UP001154282"/>
    </source>
</evidence>
<gene>
    <name evidence="6" type="ORF">LITE_LOCUS25832</name>
</gene>
<evidence type="ECO:0000256" key="1">
    <source>
        <dbReference type="ARBA" id="ARBA00022741"/>
    </source>
</evidence>
<dbReference type="SMART" id="SM01086">
    <property type="entry name" value="ClpB_D2-small"/>
    <property type="match status" value="1"/>
</dbReference>
<dbReference type="PANTHER" id="PTHR48102">
    <property type="entry name" value="ATP-DEPENDENT CLP PROTEASE ATP-BINDING SUBUNIT CLPX-LIKE, MITOCHONDRIAL-RELATED"/>
    <property type="match status" value="1"/>
</dbReference>
<protein>
    <recommendedName>
        <fullName evidence="5">Clp ATPase C-terminal domain-containing protein</fullName>
    </recommendedName>
</protein>
<proteinExistence type="predicted"/>
<feature type="domain" description="Clp ATPase C-terminal" evidence="5">
    <location>
        <begin position="612"/>
        <end position="705"/>
    </location>
</feature>
<dbReference type="InterPro" id="IPR027417">
    <property type="entry name" value="P-loop_NTPase"/>
</dbReference>
<dbReference type="PANTHER" id="PTHR48102:SF4">
    <property type="entry name" value="CLP PROTEASE REGULATORY SUBUNIT CLPX2, MITOCHONDRIAL"/>
    <property type="match status" value="1"/>
</dbReference>
<dbReference type="GO" id="GO:0005524">
    <property type="term" value="F:ATP binding"/>
    <property type="evidence" value="ECO:0007669"/>
    <property type="project" value="UniProtKB-KW"/>
</dbReference>
<dbReference type="SUPFAM" id="SSF52540">
    <property type="entry name" value="P-loop containing nucleoside triphosphate hydrolases"/>
    <property type="match status" value="1"/>
</dbReference>
<dbReference type="InterPro" id="IPR050052">
    <property type="entry name" value="ATP-dep_Clp_protease_ClpX"/>
</dbReference>
<organism evidence="6 7">
    <name type="scientific">Linum tenue</name>
    <dbReference type="NCBI Taxonomy" id="586396"/>
    <lineage>
        <taxon>Eukaryota</taxon>
        <taxon>Viridiplantae</taxon>
        <taxon>Streptophyta</taxon>
        <taxon>Embryophyta</taxon>
        <taxon>Tracheophyta</taxon>
        <taxon>Spermatophyta</taxon>
        <taxon>Magnoliopsida</taxon>
        <taxon>eudicotyledons</taxon>
        <taxon>Gunneridae</taxon>
        <taxon>Pentapetalae</taxon>
        <taxon>rosids</taxon>
        <taxon>fabids</taxon>
        <taxon>Malpighiales</taxon>
        <taxon>Linaceae</taxon>
        <taxon>Linum</taxon>
    </lineage>
</organism>
<dbReference type="Gene3D" id="3.40.50.300">
    <property type="entry name" value="P-loop containing nucleotide triphosphate hydrolases"/>
    <property type="match status" value="1"/>
</dbReference>
<dbReference type="Proteomes" id="UP001154282">
    <property type="component" value="Unassembled WGS sequence"/>
</dbReference>
<evidence type="ECO:0000313" key="6">
    <source>
        <dbReference type="EMBL" id="CAI0438518.1"/>
    </source>
</evidence>
<accession>A0AAV0LVM2</accession>
<dbReference type="CDD" id="cd19497">
    <property type="entry name" value="RecA-like_ClpX"/>
    <property type="match status" value="1"/>
</dbReference>
<keyword evidence="1" id="KW-0547">Nucleotide-binding</keyword>
<dbReference type="GO" id="GO:0016887">
    <property type="term" value="F:ATP hydrolysis activity"/>
    <property type="evidence" value="ECO:0007669"/>
    <property type="project" value="InterPro"/>
</dbReference>
<dbReference type="Gene3D" id="1.10.8.60">
    <property type="match status" value="1"/>
</dbReference>
<evidence type="ECO:0000256" key="3">
    <source>
        <dbReference type="SAM" id="MobiDB-lite"/>
    </source>
</evidence>
<comment type="caution">
    <text evidence="6">The sequence shown here is derived from an EMBL/GenBank/DDBJ whole genome shotgun (WGS) entry which is preliminary data.</text>
</comment>
<dbReference type="GO" id="GO:0005759">
    <property type="term" value="C:mitochondrial matrix"/>
    <property type="evidence" value="ECO:0007669"/>
    <property type="project" value="TreeGrafter"/>
</dbReference>
<dbReference type="GO" id="GO:0051603">
    <property type="term" value="P:proteolysis involved in protein catabolic process"/>
    <property type="evidence" value="ECO:0007669"/>
    <property type="project" value="TreeGrafter"/>
</dbReference>
<dbReference type="FunFam" id="1.10.8.60:FF:000002">
    <property type="entry name" value="ATP-dependent Clp protease ATP-binding subunit ClpX"/>
    <property type="match status" value="1"/>
</dbReference>
<keyword evidence="7" id="KW-1185">Reference proteome</keyword>
<sequence>MSTPTWRFQLAPSVATCASLSLRCLIPTSLVYCTCAKTPAHWARIAFGPLVTRHLQAHRLYIPCAAITLTKFKFHTPKLLSPQPHWPPIATQLLTSGAFQTMISLLRRAKPAASTAAVALLKRLAPAEITPPSVATSIPCKPSLSVPSTRNSLGIGVLTRRFSDKTSNEFDHIRADVNCPRCSSQMPVLFSNRPLSISGREAGIFQAVNFCPSCKTAYYFRPLKLEPLQGSFIELGKVKGFENTNATGSSSSCSSGAASSDNDENCRDMEGFVEKDCGRIGDVEECGDMKLERGLPTPKEICKGLDLFVIGQEKAKRVLSVAVYNHYKRIYHSTWQKESGLELNGMDDIIEESEFVELDKSNVLLMGPTGSGIGYVLFPPFDTMTGKTLLAKTLARIVNVPFVIADATTLTQASYVDYLVFYEGITFCIIYLTIIKIQAGYVGEDVESVLYKLLSVAEFNVEAAQRGIVYIDEVDKITKKSESSTVGRDVSGEGVQQALLKMLEGTVVNVPVPDKGPRKHNRSDTIQMDTKDILFICGGAFVDLEKTISERRQDASIGFGAPVRENMRRSGVTSALVTSSLLESVESGDLVAYGLIPEFVGRFPILVSLSALTEDQLVQVLMEPKNALGKQYRKMFSMNNVKLQFTESAQRLIAKKAMTKNTGARGLRGILENILTEAMFEVPDNKEGACAINAVVVDEEAVGTVDAPGCGAKILREDGDTSGSNDDGRESREFKGEREEPFEELLEGDTGLEPRAMRL</sequence>